<dbReference type="Pfam" id="PF00270">
    <property type="entry name" value="DEAD"/>
    <property type="match status" value="1"/>
</dbReference>
<feature type="region of interest" description="Disordered" evidence="6">
    <location>
        <begin position="372"/>
        <end position="419"/>
    </location>
</feature>
<dbReference type="PANTHER" id="PTHR47963:SF7">
    <property type="entry name" value="ATP-DEPENDENT RNA HELICASE YFML-RELATED"/>
    <property type="match status" value="1"/>
</dbReference>
<gene>
    <name evidence="9" type="ORF">SAMN02910432_00999</name>
</gene>
<evidence type="ECO:0000256" key="4">
    <source>
        <dbReference type="ARBA" id="ARBA00022840"/>
    </source>
</evidence>
<dbReference type="RefSeq" id="WP_014073115.1">
    <property type="nucleotide sequence ID" value="NZ_AYYL01000008.1"/>
</dbReference>
<protein>
    <submittedName>
        <fullName evidence="9">Superfamily II DNA and RNA helicase</fullName>
    </submittedName>
</protein>
<dbReference type="EMBL" id="FOPI01000013">
    <property type="protein sequence ID" value="SFG34745.1"/>
    <property type="molecule type" value="Genomic_DNA"/>
</dbReference>
<evidence type="ECO:0000259" key="7">
    <source>
        <dbReference type="PROSITE" id="PS51192"/>
    </source>
</evidence>
<keyword evidence="4 5" id="KW-0067">ATP-binding</keyword>
<dbReference type="GO" id="GO:0005524">
    <property type="term" value="F:ATP binding"/>
    <property type="evidence" value="ECO:0007669"/>
    <property type="project" value="UniProtKB-KW"/>
</dbReference>
<dbReference type="GO" id="GO:0009409">
    <property type="term" value="P:response to cold"/>
    <property type="evidence" value="ECO:0007669"/>
    <property type="project" value="TreeGrafter"/>
</dbReference>
<evidence type="ECO:0000259" key="8">
    <source>
        <dbReference type="PROSITE" id="PS51194"/>
    </source>
</evidence>
<evidence type="ECO:0000256" key="1">
    <source>
        <dbReference type="ARBA" id="ARBA00022741"/>
    </source>
</evidence>
<dbReference type="GO" id="GO:0003724">
    <property type="term" value="F:RNA helicase activity"/>
    <property type="evidence" value="ECO:0007669"/>
    <property type="project" value="TreeGrafter"/>
</dbReference>
<organism evidence="9 10">
    <name type="scientific">Ligilactobacillus ruminis DSM 20403 = NBRC 102161</name>
    <dbReference type="NCBI Taxonomy" id="1423798"/>
    <lineage>
        <taxon>Bacteria</taxon>
        <taxon>Bacillati</taxon>
        <taxon>Bacillota</taxon>
        <taxon>Bacilli</taxon>
        <taxon>Lactobacillales</taxon>
        <taxon>Lactobacillaceae</taxon>
        <taxon>Ligilactobacillus</taxon>
    </lineage>
</organism>
<dbReference type="InterPro" id="IPR027417">
    <property type="entry name" value="P-loop_NTPase"/>
</dbReference>
<dbReference type="Proteomes" id="UP000182635">
    <property type="component" value="Unassembled WGS sequence"/>
</dbReference>
<dbReference type="GO" id="GO:0005840">
    <property type="term" value="C:ribosome"/>
    <property type="evidence" value="ECO:0007669"/>
    <property type="project" value="TreeGrafter"/>
</dbReference>
<comment type="similarity">
    <text evidence="5">Belongs to the DEAD box helicase family.</text>
</comment>
<feature type="compositionally biased region" description="Basic residues" evidence="6">
    <location>
        <begin position="397"/>
        <end position="419"/>
    </location>
</feature>
<dbReference type="InterPro" id="IPR000629">
    <property type="entry name" value="RNA-helicase_DEAD-box_CS"/>
</dbReference>
<accession>A0A1I2R1U0</accession>
<dbReference type="InterPro" id="IPR014001">
    <property type="entry name" value="Helicase_ATP-bd"/>
</dbReference>
<dbReference type="CDD" id="cd00268">
    <property type="entry name" value="DEADc"/>
    <property type="match status" value="1"/>
</dbReference>
<dbReference type="CDD" id="cd18787">
    <property type="entry name" value="SF2_C_DEAD"/>
    <property type="match status" value="1"/>
</dbReference>
<evidence type="ECO:0000256" key="2">
    <source>
        <dbReference type="ARBA" id="ARBA00022801"/>
    </source>
</evidence>
<evidence type="ECO:0000313" key="10">
    <source>
        <dbReference type="Proteomes" id="UP000182635"/>
    </source>
</evidence>
<dbReference type="PROSITE" id="PS51192">
    <property type="entry name" value="HELICASE_ATP_BIND_1"/>
    <property type="match status" value="1"/>
</dbReference>
<dbReference type="AlphaFoldDB" id="A0A1I2R1U0"/>
<dbReference type="GO" id="GO:0033592">
    <property type="term" value="F:RNA strand annealing activity"/>
    <property type="evidence" value="ECO:0007669"/>
    <property type="project" value="TreeGrafter"/>
</dbReference>
<dbReference type="SUPFAM" id="SSF52540">
    <property type="entry name" value="P-loop containing nucleoside triphosphate hydrolases"/>
    <property type="match status" value="1"/>
</dbReference>
<evidence type="ECO:0000313" key="9">
    <source>
        <dbReference type="EMBL" id="SFG34745.1"/>
    </source>
</evidence>
<dbReference type="SMART" id="SM00487">
    <property type="entry name" value="DEXDc"/>
    <property type="match status" value="1"/>
</dbReference>
<dbReference type="SMART" id="SM00490">
    <property type="entry name" value="HELICc"/>
    <property type="match status" value="1"/>
</dbReference>
<proteinExistence type="inferred from homology"/>
<name>A0A1I2R1U0_9LACO</name>
<dbReference type="PROSITE" id="PS51194">
    <property type="entry name" value="HELICASE_CTER"/>
    <property type="match status" value="1"/>
</dbReference>
<reference evidence="10" key="1">
    <citation type="submission" date="2016-10" db="EMBL/GenBank/DDBJ databases">
        <authorList>
            <person name="Varghese N."/>
            <person name="Submissions S."/>
        </authorList>
    </citation>
    <scope>NUCLEOTIDE SEQUENCE [LARGE SCALE GENOMIC DNA]</scope>
    <source>
        <strain evidence="10">DSM 20403</strain>
    </source>
</reference>
<dbReference type="InterPro" id="IPR044742">
    <property type="entry name" value="DEAD/DEAH_RhlB"/>
</dbReference>
<dbReference type="InterPro" id="IPR001650">
    <property type="entry name" value="Helicase_C-like"/>
</dbReference>
<sequence>MNDIFEKHFKEQGFTEPTLIQKEVYPLLAQGKDVLGLSPTGSGKTLAYALPLLEKVLKGDGPQLLIIAPSQELAAQLADVIRPWGKLLELKTAAIIGGANVKRQIEKLRKDRPEVIVGTPGRLLNLADEKRLKLHNLEAIVIDEADEMLAQEETLADCRKLVSRAKADVQLGFFSATKTPVLNELHKWFGIEPITCDVRKQDQTRGHVTHYMVEVPQRKRVEALRKLANVKDFYALVFFKQNAELKDAYEKLIHAGASVARLSSEQRQTEREKALNGLKKRQIRLVLTTDVACRGLDIQKLPAVVNFDLPKDVNTYIHRIGRTGRMGASGSVVNLGNEHDLRKFKQLIKDETYEIETGYIFNQELTTEKNVETVRPQKLKKSVKKTAERVEKQLPTAKKHKKKRKRDQKNKGKRKVKKA</sequence>
<dbReference type="GeneID" id="29802867"/>
<evidence type="ECO:0000256" key="3">
    <source>
        <dbReference type="ARBA" id="ARBA00022806"/>
    </source>
</evidence>
<evidence type="ECO:0000256" key="5">
    <source>
        <dbReference type="RuleBase" id="RU000492"/>
    </source>
</evidence>
<feature type="domain" description="Helicase ATP-binding" evidence="7">
    <location>
        <begin position="25"/>
        <end position="196"/>
    </location>
</feature>
<dbReference type="InterPro" id="IPR011545">
    <property type="entry name" value="DEAD/DEAH_box_helicase_dom"/>
</dbReference>
<keyword evidence="1 5" id="KW-0547">Nucleotide-binding</keyword>
<dbReference type="GO" id="GO:0016787">
    <property type="term" value="F:hydrolase activity"/>
    <property type="evidence" value="ECO:0007669"/>
    <property type="project" value="UniProtKB-KW"/>
</dbReference>
<keyword evidence="2 5" id="KW-0378">Hydrolase</keyword>
<feature type="domain" description="Helicase C-terminal" evidence="8">
    <location>
        <begin position="207"/>
        <end position="369"/>
    </location>
</feature>
<dbReference type="OrthoDB" id="9805696at2"/>
<dbReference type="Gene3D" id="3.40.50.300">
    <property type="entry name" value="P-loop containing nucleotide triphosphate hydrolases"/>
    <property type="match status" value="2"/>
</dbReference>
<dbReference type="PROSITE" id="PS00039">
    <property type="entry name" value="DEAD_ATP_HELICASE"/>
    <property type="match status" value="1"/>
</dbReference>
<dbReference type="InterPro" id="IPR050547">
    <property type="entry name" value="DEAD_box_RNA_helicases"/>
</dbReference>
<dbReference type="GO" id="GO:0005829">
    <property type="term" value="C:cytosol"/>
    <property type="evidence" value="ECO:0007669"/>
    <property type="project" value="TreeGrafter"/>
</dbReference>
<dbReference type="Pfam" id="PF00271">
    <property type="entry name" value="Helicase_C"/>
    <property type="match status" value="1"/>
</dbReference>
<keyword evidence="3 5" id="KW-0347">Helicase</keyword>
<evidence type="ECO:0000256" key="6">
    <source>
        <dbReference type="SAM" id="MobiDB-lite"/>
    </source>
</evidence>
<dbReference type="PANTHER" id="PTHR47963">
    <property type="entry name" value="DEAD-BOX ATP-DEPENDENT RNA HELICASE 47, MITOCHONDRIAL"/>
    <property type="match status" value="1"/>
</dbReference>